<proteinExistence type="predicted"/>
<accession>A0A266Q1W1</accession>
<organism evidence="2 3">
    <name type="scientific">Cellvibrio mixtus</name>
    <dbReference type="NCBI Taxonomy" id="39650"/>
    <lineage>
        <taxon>Bacteria</taxon>
        <taxon>Pseudomonadati</taxon>
        <taxon>Pseudomonadota</taxon>
        <taxon>Gammaproteobacteria</taxon>
        <taxon>Cellvibrionales</taxon>
        <taxon>Cellvibrionaceae</taxon>
        <taxon>Cellvibrio</taxon>
    </lineage>
</organism>
<dbReference type="EMBL" id="NHNI01000003">
    <property type="protein sequence ID" value="OZY83857.1"/>
    <property type="molecule type" value="Genomic_DNA"/>
</dbReference>
<dbReference type="InterPro" id="IPR013320">
    <property type="entry name" value="ConA-like_dom_sf"/>
</dbReference>
<dbReference type="SUPFAM" id="SSF49899">
    <property type="entry name" value="Concanavalin A-like lectins/glucanases"/>
    <property type="match status" value="1"/>
</dbReference>
<sequence length="228" mass="25291">MINFKYRGLFLGACLLSISAFATENSTTKKPITIKSVPYEMRIDNQLGEVKVNAGSIEITALKGTDLFTDTTGAKSADNAPRLLFVPEGDFIFSAKVSAEFGETPYDGGALIVYADSKNWGKLLFERFKSGKIGIATTVTKGSGDDAYHGTRETNHQYLKIVRYDSSYIFYTSEDGKDWNFVRHFELKSTAPVHIGFSAQSSLAENFIATFSDVKYRAGKFTNFWQGE</sequence>
<evidence type="ECO:0000313" key="2">
    <source>
        <dbReference type="EMBL" id="OZY83857.1"/>
    </source>
</evidence>
<dbReference type="AlphaFoldDB" id="A0A266Q1W1"/>
<dbReference type="Pfam" id="PF07081">
    <property type="entry name" value="DUF1349"/>
    <property type="match status" value="1"/>
</dbReference>
<feature type="signal peptide" evidence="1">
    <location>
        <begin position="1"/>
        <end position="22"/>
    </location>
</feature>
<dbReference type="PANTHER" id="PTHR35332:SF2">
    <property type="entry name" value="REGULATION OF ENOLASE PROTEIN 1"/>
    <property type="match status" value="1"/>
</dbReference>
<gene>
    <name evidence="2" type="ORF">CBP51_18750</name>
</gene>
<protein>
    <recommendedName>
        <fullName evidence="4">DUF1349 domain-containing protein</fullName>
    </recommendedName>
</protein>
<evidence type="ECO:0008006" key="4">
    <source>
        <dbReference type="Google" id="ProtNLM"/>
    </source>
</evidence>
<dbReference type="PANTHER" id="PTHR35332">
    <property type="entry name" value="REGULATION OF ENOLASE PROTEIN 1"/>
    <property type="match status" value="1"/>
</dbReference>
<keyword evidence="3" id="KW-1185">Reference proteome</keyword>
<dbReference type="InterPro" id="IPR009784">
    <property type="entry name" value="DUF1349"/>
</dbReference>
<feature type="chain" id="PRO_5012334146" description="DUF1349 domain-containing protein" evidence="1">
    <location>
        <begin position="23"/>
        <end position="228"/>
    </location>
</feature>
<keyword evidence="1" id="KW-0732">Signal</keyword>
<evidence type="ECO:0000313" key="3">
    <source>
        <dbReference type="Proteomes" id="UP000216101"/>
    </source>
</evidence>
<dbReference type="Gene3D" id="2.60.120.200">
    <property type="match status" value="1"/>
</dbReference>
<comment type="caution">
    <text evidence="2">The sequence shown here is derived from an EMBL/GenBank/DDBJ whole genome shotgun (WGS) entry which is preliminary data.</text>
</comment>
<dbReference type="RefSeq" id="WP_094986132.1">
    <property type="nucleotide sequence ID" value="NZ_NHNI01000003.1"/>
</dbReference>
<reference evidence="3" key="1">
    <citation type="submission" date="2017-05" db="EMBL/GenBank/DDBJ databases">
        <authorList>
            <person name="Barney B.M."/>
        </authorList>
    </citation>
    <scope>NUCLEOTIDE SEQUENCE [LARGE SCALE GENOMIC DNA]</scope>
    <source>
        <strain evidence="3">PSBB022</strain>
    </source>
</reference>
<name>A0A266Q1W1_9GAMM</name>
<evidence type="ECO:0000256" key="1">
    <source>
        <dbReference type="SAM" id="SignalP"/>
    </source>
</evidence>
<dbReference type="Proteomes" id="UP000216101">
    <property type="component" value="Unassembled WGS sequence"/>
</dbReference>